<dbReference type="EMBL" id="CP036339">
    <property type="protein sequence ID" value="QDT76299.1"/>
    <property type="molecule type" value="Genomic_DNA"/>
</dbReference>
<keyword evidence="1" id="KW-0732">Signal</keyword>
<reference evidence="2 3" key="1">
    <citation type="submission" date="2019-02" db="EMBL/GenBank/DDBJ databases">
        <title>Deep-cultivation of Planctomycetes and their phenomic and genomic characterization uncovers novel biology.</title>
        <authorList>
            <person name="Wiegand S."/>
            <person name="Jogler M."/>
            <person name="Boedeker C."/>
            <person name="Pinto D."/>
            <person name="Vollmers J."/>
            <person name="Rivas-Marin E."/>
            <person name="Kohn T."/>
            <person name="Peeters S.H."/>
            <person name="Heuer A."/>
            <person name="Rast P."/>
            <person name="Oberbeckmann S."/>
            <person name="Bunk B."/>
            <person name="Jeske O."/>
            <person name="Meyerdierks A."/>
            <person name="Storesund J.E."/>
            <person name="Kallscheuer N."/>
            <person name="Luecker S."/>
            <person name="Lage O.M."/>
            <person name="Pohl T."/>
            <person name="Merkel B.J."/>
            <person name="Hornburger P."/>
            <person name="Mueller R.-W."/>
            <person name="Bruemmer F."/>
            <person name="Labrenz M."/>
            <person name="Spormann A.M."/>
            <person name="Op den Camp H."/>
            <person name="Overmann J."/>
            <person name="Amann R."/>
            <person name="Jetten M.S.M."/>
            <person name="Mascher T."/>
            <person name="Medema M.H."/>
            <person name="Devos D.P."/>
            <person name="Kaster A.-K."/>
            <person name="Ovreas L."/>
            <person name="Rohde M."/>
            <person name="Galperin M.Y."/>
            <person name="Jogler C."/>
        </authorList>
    </citation>
    <scope>NUCLEOTIDE SEQUENCE [LARGE SCALE GENOMIC DNA]</scope>
    <source>
        <strain evidence="2 3">I41</strain>
    </source>
</reference>
<evidence type="ECO:0000313" key="3">
    <source>
        <dbReference type="Proteomes" id="UP000317909"/>
    </source>
</evidence>
<dbReference type="OrthoDB" id="280947at2"/>
<dbReference type="RefSeq" id="WP_145436160.1">
    <property type="nucleotide sequence ID" value="NZ_CP036339.1"/>
</dbReference>
<organism evidence="2 3">
    <name type="scientific">Lacipirellula limnantheis</name>
    <dbReference type="NCBI Taxonomy" id="2528024"/>
    <lineage>
        <taxon>Bacteria</taxon>
        <taxon>Pseudomonadati</taxon>
        <taxon>Planctomycetota</taxon>
        <taxon>Planctomycetia</taxon>
        <taxon>Pirellulales</taxon>
        <taxon>Lacipirellulaceae</taxon>
        <taxon>Lacipirellula</taxon>
    </lineage>
</organism>
<feature type="chain" id="PRO_5022234407" description="Curli production assembly/transport component CsgG" evidence="1">
    <location>
        <begin position="24"/>
        <end position="461"/>
    </location>
</feature>
<evidence type="ECO:0000313" key="2">
    <source>
        <dbReference type="EMBL" id="QDT76299.1"/>
    </source>
</evidence>
<evidence type="ECO:0000256" key="1">
    <source>
        <dbReference type="SAM" id="SignalP"/>
    </source>
</evidence>
<gene>
    <name evidence="2" type="ORF">I41_55490</name>
</gene>
<accession>A0A517U6P0</accession>
<dbReference type="AlphaFoldDB" id="A0A517U6P0"/>
<dbReference type="KEGG" id="llh:I41_55490"/>
<dbReference type="Proteomes" id="UP000317909">
    <property type="component" value="Chromosome"/>
</dbReference>
<feature type="signal peptide" evidence="1">
    <location>
        <begin position="1"/>
        <end position="23"/>
    </location>
</feature>
<keyword evidence="3" id="KW-1185">Reference proteome</keyword>
<name>A0A517U6P0_9BACT</name>
<proteinExistence type="predicted"/>
<protein>
    <recommendedName>
        <fullName evidence="4">Curli production assembly/transport component CsgG</fullName>
    </recommendedName>
</protein>
<sequence length="461" mass="49855" precursor="true">MSRALFAVCSLIVAVAPVSVALAKPGTAYDLTTGAKAGDVIHVEAELEVGGDLFATDAEGKESKLATSVVAKLDYDERLLDWSAYAEKPARSLRHYHNAKATLKTDEIGVDRQLAKQDRLIVVDLAADGTSALNGLDQTLTRDEFDLVNVIGNTVLLERLLPSRSLKESEGWDHDAQTIGGLVGMDNVAVCEVRSVVTGMENRQVQIRLAGVVHGTVDGAASEMDLRGAYLFHLDERRITKFNMAIKEVRKSGQVSPGLDVVAKLSLVMTPLSSVDQADAFEKAQLTAAQAMEPADLRRLRVESADRGYRFMHDKAWFLTAEQREAMSLRLMVAGELLGHCNVSTLPVRPAGKPMTLQQFEENVVKSLGDKLGEVKAATEWANAAGHQCLGVVAVGTVDEVPMQWRYYYIADEGKRPTTVAVTVEQSAEERFADADRAIVDTLVLLDAPASTAAKPGAAKK</sequence>
<evidence type="ECO:0008006" key="4">
    <source>
        <dbReference type="Google" id="ProtNLM"/>
    </source>
</evidence>